<feature type="domain" description="Protein kinase" evidence="7">
    <location>
        <begin position="15"/>
        <end position="270"/>
    </location>
</feature>
<dbReference type="Gene3D" id="1.10.510.10">
    <property type="entry name" value="Transferase(Phosphotransferase) domain 1"/>
    <property type="match status" value="1"/>
</dbReference>
<dbReference type="PROSITE" id="PS00107">
    <property type="entry name" value="PROTEIN_KINASE_ATP"/>
    <property type="match status" value="1"/>
</dbReference>
<dbReference type="PANTHER" id="PTHR43289">
    <property type="entry name" value="MITOGEN-ACTIVATED PROTEIN KINASE KINASE KINASE 20-RELATED"/>
    <property type="match status" value="1"/>
</dbReference>
<feature type="binding site" evidence="5">
    <location>
        <position position="46"/>
    </location>
    <ligand>
        <name>ATP</name>
        <dbReference type="ChEBI" id="CHEBI:30616"/>
    </ligand>
</feature>
<dbReference type="Gene3D" id="3.30.200.20">
    <property type="entry name" value="Phosphorylase Kinase, domain 1"/>
    <property type="match status" value="1"/>
</dbReference>
<name>A0ABZ2KT70_9BACT</name>
<protein>
    <submittedName>
        <fullName evidence="8">Serine/threonine protein kinase</fullName>
    </submittedName>
</protein>
<feature type="compositionally biased region" description="Low complexity" evidence="6">
    <location>
        <begin position="380"/>
        <end position="391"/>
    </location>
</feature>
<sequence length="404" mass="43433">MIAAGDVLELDSVPYRVGRELGQGGTGVVHEIHRVDDQGVEPLAIKVLRPDIDISEREREHFLLEAERMRRVPHSGLVGVLGAGTLVDGRPYLLMPRLRGECLSERLERGPLPPEEAIRIFAKLACAVHAVHAASMIHRDIKPENVFIVDGNPVLLDFGIARDMHAARSTTTAEGRIRGTPAYMAPERFFGEPASVASDIYELGVVLYFMLAGHLPWNSGTDVRQRLHPASPRLSGVSPGLTATVLEALSTRPEARFPDAEAFAARVEAVRFDIDASDSPDRLTVDIAIPVSKRTTVAWTPPAREWRGHGRVALGVLLLAVPAFAAMAMTGEHVAVPLVVTEPAEPAAPASAVDAAVAKIESAAQAASAPPSAPEPPKVARPTVRAPAASARARDDEVYFEDRR</sequence>
<keyword evidence="1" id="KW-0808">Transferase</keyword>
<dbReference type="SUPFAM" id="SSF56112">
    <property type="entry name" value="Protein kinase-like (PK-like)"/>
    <property type="match status" value="1"/>
</dbReference>
<dbReference type="InterPro" id="IPR017441">
    <property type="entry name" value="Protein_kinase_ATP_BS"/>
</dbReference>
<keyword evidence="2 5" id="KW-0547">Nucleotide-binding</keyword>
<evidence type="ECO:0000256" key="4">
    <source>
        <dbReference type="ARBA" id="ARBA00022840"/>
    </source>
</evidence>
<evidence type="ECO:0000259" key="7">
    <source>
        <dbReference type="PROSITE" id="PS50011"/>
    </source>
</evidence>
<dbReference type="InterPro" id="IPR000719">
    <property type="entry name" value="Prot_kinase_dom"/>
</dbReference>
<dbReference type="Pfam" id="PF00069">
    <property type="entry name" value="Pkinase"/>
    <property type="match status" value="1"/>
</dbReference>
<keyword evidence="3 8" id="KW-0418">Kinase</keyword>
<dbReference type="PROSITE" id="PS00108">
    <property type="entry name" value="PROTEIN_KINASE_ST"/>
    <property type="match status" value="1"/>
</dbReference>
<evidence type="ECO:0000256" key="5">
    <source>
        <dbReference type="PROSITE-ProRule" id="PRU10141"/>
    </source>
</evidence>
<dbReference type="PANTHER" id="PTHR43289:SF6">
    <property type="entry name" value="SERINE_THREONINE-PROTEIN KINASE NEKL-3"/>
    <property type="match status" value="1"/>
</dbReference>
<dbReference type="EMBL" id="CP089983">
    <property type="protein sequence ID" value="WXB01894.1"/>
    <property type="molecule type" value="Genomic_DNA"/>
</dbReference>
<feature type="region of interest" description="Disordered" evidence="6">
    <location>
        <begin position="363"/>
        <end position="404"/>
    </location>
</feature>
<dbReference type="SMART" id="SM00220">
    <property type="entry name" value="S_TKc"/>
    <property type="match status" value="1"/>
</dbReference>
<dbReference type="GO" id="GO:0004674">
    <property type="term" value="F:protein serine/threonine kinase activity"/>
    <property type="evidence" value="ECO:0007669"/>
    <property type="project" value="UniProtKB-KW"/>
</dbReference>
<evidence type="ECO:0000256" key="6">
    <source>
        <dbReference type="SAM" id="MobiDB-lite"/>
    </source>
</evidence>
<evidence type="ECO:0000256" key="2">
    <source>
        <dbReference type="ARBA" id="ARBA00022741"/>
    </source>
</evidence>
<proteinExistence type="predicted"/>
<dbReference type="PROSITE" id="PS50011">
    <property type="entry name" value="PROTEIN_KINASE_DOM"/>
    <property type="match status" value="1"/>
</dbReference>
<keyword evidence="9" id="KW-1185">Reference proteome</keyword>
<feature type="compositionally biased region" description="Basic and acidic residues" evidence="6">
    <location>
        <begin position="392"/>
        <end position="404"/>
    </location>
</feature>
<dbReference type="InterPro" id="IPR011009">
    <property type="entry name" value="Kinase-like_dom_sf"/>
</dbReference>
<keyword evidence="8" id="KW-0723">Serine/threonine-protein kinase</keyword>
<evidence type="ECO:0000256" key="3">
    <source>
        <dbReference type="ARBA" id="ARBA00022777"/>
    </source>
</evidence>
<keyword evidence="4 5" id="KW-0067">ATP-binding</keyword>
<dbReference type="Proteomes" id="UP001374803">
    <property type="component" value="Chromosome"/>
</dbReference>
<evidence type="ECO:0000256" key="1">
    <source>
        <dbReference type="ARBA" id="ARBA00022679"/>
    </source>
</evidence>
<gene>
    <name evidence="8" type="ORF">LVJ94_33880</name>
</gene>
<evidence type="ECO:0000313" key="9">
    <source>
        <dbReference type="Proteomes" id="UP001374803"/>
    </source>
</evidence>
<dbReference type="InterPro" id="IPR008271">
    <property type="entry name" value="Ser/Thr_kinase_AS"/>
</dbReference>
<dbReference type="RefSeq" id="WP_394831513.1">
    <property type="nucleotide sequence ID" value="NZ_CP089929.1"/>
</dbReference>
<reference evidence="8" key="1">
    <citation type="submission" date="2021-12" db="EMBL/GenBank/DDBJ databases">
        <title>Discovery of the Pendulisporaceae a myxobacterial family with distinct sporulation behavior and unique specialized metabolism.</title>
        <authorList>
            <person name="Garcia R."/>
            <person name="Popoff A."/>
            <person name="Bader C.D."/>
            <person name="Loehr J."/>
            <person name="Walesch S."/>
            <person name="Walt C."/>
            <person name="Boldt J."/>
            <person name="Bunk B."/>
            <person name="Haeckl F.J.F.P.J."/>
            <person name="Gunesch A.P."/>
            <person name="Birkelbach J."/>
            <person name="Nuebel U."/>
            <person name="Pietschmann T."/>
            <person name="Bach T."/>
            <person name="Mueller R."/>
        </authorList>
    </citation>
    <scope>NUCLEOTIDE SEQUENCE</scope>
    <source>
        <strain evidence="8">MSr11367</strain>
    </source>
</reference>
<organism evidence="8 9">
    <name type="scientific">Pendulispora rubella</name>
    <dbReference type="NCBI Taxonomy" id="2741070"/>
    <lineage>
        <taxon>Bacteria</taxon>
        <taxon>Pseudomonadati</taxon>
        <taxon>Myxococcota</taxon>
        <taxon>Myxococcia</taxon>
        <taxon>Myxococcales</taxon>
        <taxon>Sorangiineae</taxon>
        <taxon>Pendulisporaceae</taxon>
        <taxon>Pendulispora</taxon>
    </lineage>
</organism>
<dbReference type="CDD" id="cd14014">
    <property type="entry name" value="STKc_PknB_like"/>
    <property type="match status" value="1"/>
</dbReference>
<evidence type="ECO:0000313" key="8">
    <source>
        <dbReference type="EMBL" id="WXB01894.1"/>
    </source>
</evidence>
<accession>A0ABZ2KT70</accession>